<name>A0A8H4QJM9_9AGAR</name>
<keyword evidence="7" id="KW-0106">Calcium</keyword>
<dbReference type="InterPro" id="IPR016071">
    <property type="entry name" value="Staphylococal_nuclease_OB-fold"/>
</dbReference>
<dbReference type="PANTHER" id="PTHR12302">
    <property type="entry name" value="EBNA2 BINDING PROTEIN P100"/>
    <property type="match status" value="1"/>
</dbReference>
<dbReference type="GO" id="GO:0016787">
    <property type="term" value="F:hydrolase activity"/>
    <property type="evidence" value="ECO:0007669"/>
    <property type="project" value="UniProtKB-KW"/>
</dbReference>
<evidence type="ECO:0000256" key="2">
    <source>
        <dbReference type="ARBA" id="ARBA00004173"/>
    </source>
</evidence>
<dbReference type="AlphaFoldDB" id="A0A8H4QJM9"/>
<keyword evidence="9" id="KW-1133">Transmembrane helix</keyword>
<keyword evidence="9" id="KW-0472">Membrane</keyword>
<comment type="similarity">
    <text evidence="3">Belongs to the LCL3 family.</text>
</comment>
<reference evidence="11 12" key="1">
    <citation type="submission" date="2019-12" db="EMBL/GenBank/DDBJ databases">
        <authorList>
            <person name="Floudas D."/>
            <person name="Bentzer J."/>
            <person name="Ahren D."/>
            <person name="Johansson T."/>
            <person name="Persson P."/>
            <person name="Tunlid A."/>
        </authorList>
    </citation>
    <scope>NUCLEOTIDE SEQUENCE [LARGE SCALE GENOMIC DNA]</scope>
    <source>
        <strain evidence="11 12">CBS 102.39</strain>
    </source>
</reference>
<organism evidence="11 12">
    <name type="scientific">Agrocybe pediades</name>
    <dbReference type="NCBI Taxonomy" id="84607"/>
    <lineage>
        <taxon>Eukaryota</taxon>
        <taxon>Fungi</taxon>
        <taxon>Dikarya</taxon>
        <taxon>Basidiomycota</taxon>
        <taxon>Agaricomycotina</taxon>
        <taxon>Agaricomycetes</taxon>
        <taxon>Agaricomycetidae</taxon>
        <taxon>Agaricales</taxon>
        <taxon>Agaricineae</taxon>
        <taxon>Strophariaceae</taxon>
        <taxon>Agrocybe</taxon>
    </lineage>
</organism>
<keyword evidence="6" id="KW-0378">Hydrolase</keyword>
<feature type="region of interest" description="Disordered" evidence="8">
    <location>
        <begin position="247"/>
        <end position="272"/>
    </location>
</feature>
<evidence type="ECO:0000259" key="10">
    <source>
        <dbReference type="PROSITE" id="PS50830"/>
    </source>
</evidence>
<evidence type="ECO:0000256" key="9">
    <source>
        <dbReference type="SAM" id="Phobius"/>
    </source>
</evidence>
<keyword evidence="9" id="KW-0812">Transmembrane</keyword>
<dbReference type="SMART" id="SM00318">
    <property type="entry name" value="SNc"/>
    <property type="match status" value="1"/>
</dbReference>
<evidence type="ECO:0000256" key="3">
    <source>
        <dbReference type="ARBA" id="ARBA00005435"/>
    </source>
</evidence>
<feature type="compositionally biased region" description="Low complexity" evidence="8">
    <location>
        <begin position="254"/>
        <end position="266"/>
    </location>
</feature>
<proteinExistence type="inferred from homology"/>
<dbReference type="GO" id="GO:0005739">
    <property type="term" value="C:mitochondrion"/>
    <property type="evidence" value="ECO:0007669"/>
    <property type="project" value="UniProtKB-SubCell"/>
</dbReference>
<dbReference type="Gene3D" id="2.40.50.90">
    <property type="match status" value="1"/>
</dbReference>
<dbReference type="GO" id="GO:0016020">
    <property type="term" value="C:membrane"/>
    <property type="evidence" value="ECO:0007669"/>
    <property type="project" value="UniProtKB-SubCell"/>
</dbReference>
<dbReference type="EMBL" id="JAACJL010000057">
    <property type="protein sequence ID" value="KAF4612021.1"/>
    <property type="molecule type" value="Genomic_DNA"/>
</dbReference>
<evidence type="ECO:0000313" key="12">
    <source>
        <dbReference type="Proteomes" id="UP000521872"/>
    </source>
</evidence>
<protein>
    <recommendedName>
        <fullName evidence="10">TNase-like domain-containing protein</fullName>
    </recommendedName>
</protein>
<comment type="subcellular location">
    <subcellularLocation>
        <location evidence="1">Membrane</location>
        <topology evidence="1">Single-pass membrane protein</topology>
    </subcellularLocation>
    <subcellularLocation>
        <location evidence="2">Mitochondrion</location>
    </subcellularLocation>
</comment>
<keyword evidence="12" id="KW-1185">Reference proteome</keyword>
<dbReference type="PROSITE" id="PS50830">
    <property type="entry name" value="TNASE_3"/>
    <property type="match status" value="1"/>
</dbReference>
<keyword evidence="4" id="KW-0540">Nuclease</keyword>
<keyword evidence="5" id="KW-0255">Endonuclease</keyword>
<evidence type="ECO:0000256" key="5">
    <source>
        <dbReference type="ARBA" id="ARBA00022759"/>
    </source>
</evidence>
<dbReference type="Proteomes" id="UP000521872">
    <property type="component" value="Unassembled WGS sequence"/>
</dbReference>
<dbReference type="InterPro" id="IPR035437">
    <property type="entry name" value="SNase_OB-fold_sf"/>
</dbReference>
<dbReference type="PANTHER" id="PTHR12302:SF3">
    <property type="entry name" value="SERINE_THREONINE-PROTEIN KINASE 31"/>
    <property type="match status" value="1"/>
</dbReference>
<evidence type="ECO:0000256" key="4">
    <source>
        <dbReference type="ARBA" id="ARBA00022722"/>
    </source>
</evidence>
<comment type="caution">
    <text evidence="11">The sequence shown here is derived from an EMBL/GenBank/DDBJ whole genome shotgun (WGS) entry which is preliminary data.</text>
</comment>
<evidence type="ECO:0000256" key="1">
    <source>
        <dbReference type="ARBA" id="ARBA00004167"/>
    </source>
</evidence>
<dbReference type="Pfam" id="PF00565">
    <property type="entry name" value="SNase"/>
    <property type="match status" value="1"/>
</dbReference>
<dbReference type="GO" id="GO:0004519">
    <property type="term" value="F:endonuclease activity"/>
    <property type="evidence" value="ECO:0007669"/>
    <property type="project" value="UniProtKB-KW"/>
</dbReference>
<evidence type="ECO:0000256" key="8">
    <source>
        <dbReference type="SAM" id="MobiDB-lite"/>
    </source>
</evidence>
<sequence>MSSIPWPLWTKSEDKRQGKLREQYDALPPSVAALVFFSLGSVSALSAALVYRRYGRRVRNSDWVTPRLLTRKRWLKGVVTSVGDADNFRFFHIPTLAGYTWPIKFRSIPSITKELKDETIHIRIAGVDAPESSHFGKQAQPYAAESLEWLRNKVLGQTVYCQLLRKDQYSRVVAQVQLPPRVLPGFLFNGTSLPAEMLKAGVATVYEQAGAEYGRLGKEGYLKLEAEARAAKRGLWGFTKNPESPAEYKRRHAAASSAEGGTTSAARGNTKVLKTKGWLGRLLSRS</sequence>
<evidence type="ECO:0000256" key="7">
    <source>
        <dbReference type="ARBA" id="ARBA00022837"/>
    </source>
</evidence>
<feature type="domain" description="TNase-like" evidence="10">
    <location>
        <begin position="73"/>
        <end position="238"/>
    </location>
</feature>
<dbReference type="SUPFAM" id="SSF50199">
    <property type="entry name" value="Staphylococcal nuclease"/>
    <property type="match status" value="1"/>
</dbReference>
<evidence type="ECO:0000256" key="6">
    <source>
        <dbReference type="ARBA" id="ARBA00022801"/>
    </source>
</evidence>
<evidence type="ECO:0000313" key="11">
    <source>
        <dbReference type="EMBL" id="KAF4612021.1"/>
    </source>
</evidence>
<accession>A0A8H4QJM9</accession>
<gene>
    <name evidence="11" type="ORF">D9613_003672</name>
</gene>
<feature type="transmembrane region" description="Helical" evidence="9">
    <location>
        <begin position="31"/>
        <end position="51"/>
    </location>
</feature>